<reference evidence="4" key="1">
    <citation type="submission" date="2022-07" db="EMBL/GenBank/DDBJ databases">
        <authorList>
            <person name="Trinca V."/>
            <person name="Uliana J.V.C."/>
            <person name="Torres T.T."/>
            <person name="Ward R.J."/>
            <person name="Monesi N."/>
        </authorList>
    </citation>
    <scope>NUCLEOTIDE SEQUENCE</scope>
    <source>
        <strain evidence="4">HSMRA1968</strain>
        <tissue evidence="4">Whole embryos</tissue>
    </source>
</reference>
<gene>
    <name evidence="4" type="ORF">Bhyg_14572</name>
</gene>
<dbReference type="PANTHER" id="PTHR39957:SF1">
    <property type="entry name" value="AT09846P1-RELATED"/>
    <property type="match status" value="1"/>
</dbReference>
<evidence type="ECO:0000256" key="1">
    <source>
        <dbReference type="ARBA" id="ARBA00004613"/>
    </source>
</evidence>
<dbReference type="OrthoDB" id="7769664at2759"/>
<proteinExistence type="predicted"/>
<name>A0A9Q0MQE0_9DIPT</name>
<keyword evidence="2" id="KW-0964">Secreted</keyword>
<organism evidence="4 5">
    <name type="scientific">Pseudolycoriella hygida</name>
    <dbReference type="NCBI Taxonomy" id="35572"/>
    <lineage>
        <taxon>Eukaryota</taxon>
        <taxon>Metazoa</taxon>
        <taxon>Ecdysozoa</taxon>
        <taxon>Arthropoda</taxon>
        <taxon>Hexapoda</taxon>
        <taxon>Insecta</taxon>
        <taxon>Pterygota</taxon>
        <taxon>Neoptera</taxon>
        <taxon>Endopterygota</taxon>
        <taxon>Diptera</taxon>
        <taxon>Nematocera</taxon>
        <taxon>Sciaroidea</taxon>
        <taxon>Sciaridae</taxon>
        <taxon>Pseudolycoriella</taxon>
    </lineage>
</organism>
<evidence type="ECO:0000313" key="4">
    <source>
        <dbReference type="EMBL" id="KAJ6635986.1"/>
    </source>
</evidence>
<accession>A0A9Q0MQE0</accession>
<comment type="caution">
    <text evidence="4">The sequence shown here is derived from an EMBL/GenBank/DDBJ whole genome shotgun (WGS) entry which is preliminary data.</text>
</comment>
<dbReference type="EMBL" id="WJQU01000004">
    <property type="protein sequence ID" value="KAJ6635986.1"/>
    <property type="molecule type" value="Genomic_DNA"/>
</dbReference>
<sequence>MDIKLTPVSIFFFVTIACLIAYCDSSTFILPNAPHAAHMGKCYHQESGIAVKPGQIIEILNHCVQLYCQKNLVFAGVGCPSVETFDENCHEIPGDLRLTYPYCCPRFRCVDLDGRIEIF</sequence>
<dbReference type="InterPro" id="IPR053308">
    <property type="entry name" value="Vago-like"/>
</dbReference>
<dbReference type="SMART" id="SM01318">
    <property type="entry name" value="SVWC"/>
    <property type="match status" value="1"/>
</dbReference>
<evidence type="ECO:0000313" key="5">
    <source>
        <dbReference type="Proteomes" id="UP001151699"/>
    </source>
</evidence>
<dbReference type="Proteomes" id="UP001151699">
    <property type="component" value="Chromosome C"/>
</dbReference>
<keyword evidence="5" id="KW-1185">Reference proteome</keyword>
<dbReference type="Pfam" id="PF15430">
    <property type="entry name" value="SVWC"/>
    <property type="match status" value="1"/>
</dbReference>
<comment type="subcellular location">
    <subcellularLocation>
        <location evidence="1">Secreted</location>
    </subcellularLocation>
</comment>
<evidence type="ECO:0000259" key="3">
    <source>
        <dbReference type="SMART" id="SM01318"/>
    </source>
</evidence>
<dbReference type="GO" id="GO:0005576">
    <property type="term" value="C:extracellular region"/>
    <property type="evidence" value="ECO:0007669"/>
    <property type="project" value="UniProtKB-SubCell"/>
</dbReference>
<dbReference type="InterPro" id="IPR029277">
    <property type="entry name" value="SVWC_dom"/>
</dbReference>
<protein>
    <recommendedName>
        <fullName evidence="3">Single domain-containing protein</fullName>
    </recommendedName>
</protein>
<dbReference type="AlphaFoldDB" id="A0A9Q0MQE0"/>
<dbReference type="PANTHER" id="PTHR39957">
    <property type="entry name" value="AT09846P1-RELATED"/>
    <property type="match status" value="1"/>
</dbReference>
<evidence type="ECO:0000256" key="2">
    <source>
        <dbReference type="ARBA" id="ARBA00022525"/>
    </source>
</evidence>
<feature type="domain" description="Single" evidence="3">
    <location>
        <begin position="42"/>
        <end position="109"/>
    </location>
</feature>
<dbReference type="PROSITE" id="PS51257">
    <property type="entry name" value="PROKAR_LIPOPROTEIN"/>
    <property type="match status" value="1"/>
</dbReference>